<protein>
    <submittedName>
        <fullName evidence="5">Uncharacterized protein</fullName>
    </submittedName>
</protein>
<dbReference type="GO" id="GO:0005576">
    <property type="term" value="C:extracellular region"/>
    <property type="evidence" value="ECO:0007669"/>
    <property type="project" value="TreeGrafter"/>
</dbReference>
<gene>
    <name evidence="5" type="ORF">KQX54_006136</name>
</gene>
<dbReference type="Gene3D" id="3.90.730.10">
    <property type="entry name" value="Ribonuclease T2-like"/>
    <property type="match status" value="1"/>
</dbReference>
<proteinExistence type="inferred from homology"/>
<keyword evidence="4" id="KW-0812">Transmembrane</keyword>
<keyword evidence="4" id="KW-1133">Transmembrane helix</keyword>
<dbReference type="Proteomes" id="UP000826195">
    <property type="component" value="Unassembled WGS sequence"/>
</dbReference>
<dbReference type="InterPro" id="IPR001568">
    <property type="entry name" value="RNase_T2-like"/>
</dbReference>
<dbReference type="EMBL" id="JAHXZJ010002982">
    <property type="protein sequence ID" value="KAH0534644.1"/>
    <property type="molecule type" value="Genomic_DNA"/>
</dbReference>
<dbReference type="PANTHER" id="PTHR11240:SF81">
    <property type="entry name" value="RIBONUCLEASE S-2"/>
    <property type="match status" value="1"/>
</dbReference>
<evidence type="ECO:0000256" key="4">
    <source>
        <dbReference type="SAM" id="Phobius"/>
    </source>
</evidence>
<organism evidence="5 6">
    <name type="scientific">Cotesia glomerata</name>
    <name type="common">Lepidopteran parasitic wasp</name>
    <name type="synonym">Apanteles glomeratus</name>
    <dbReference type="NCBI Taxonomy" id="32391"/>
    <lineage>
        <taxon>Eukaryota</taxon>
        <taxon>Metazoa</taxon>
        <taxon>Ecdysozoa</taxon>
        <taxon>Arthropoda</taxon>
        <taxon>Hexapoda</taxon>
        <taxon>Insecta</taxon>
        <taxon>Pterygota</taxon>
        <taxon>Neoptera</taxon>
        <taxon>Endopterygota</taxon>
        <taxon>Hymenoptera</taxon>
        <taxon>Apocrita</taxon>
        <taxon>Ichneumonoidea</taxon>
        <taxon>Braconidae</taxon>
        <taxon>Microgastrinae</taxon>
        <taxon>Cotesia</taxon>
    </lineage>
</organism>
<keyword evidence="2" id="KW-0456">Lyase</keyword>
<evidence type="ECO:0000256" key="2">
    <source>
        <dbReference type="ARBA" id="ARBA00023239"/>
    </source>
</evidence>
<keyword evidence="6" id="KW-1185">Reference proteome</keyword>
<name>A0AAV7HBX9_COTGL</name>
<sequence length="282" mass="32751">MNMMERYNASFTVTHTHCYIQTGRKQEFAYNQDCVDKIITFHGYWHVDDPGKRKIKNCDFYASKVQHLLPDFRSSWCDTCSTAVNPSSKRTPLWQYEYCKHCGPAKSIYSNFQSQDNQTAYFNFGVHLGQNYNPLLSLKNRKIVPGYDYRYHDIVAAINGHFGVKCKVQVYPDPVRPGVYYLSYIELAFYSSAVKRDNLIDHPEADEYYTKFQDTNITFLNHVPSIDPAEPQPIYPLPEKTAVSETPSFWDNLWKLIISYLPLISSVILFILIWIIFAVTGT</sequence>
<dbReference type="AlphaFoldDB" id="A0AAV7HBX9"/>
<evidence type="ECO:0000313" key="6">
    <source>
        <dbReference type="Proteomes" id="UP000826195"/>
    </source>
</evidence>
<dbReference type="PANTHER" id="PTHR11240">
    <property type="entry name" value="RIBONUCLEASE T2"/>
    <property type="match status" value="1"/>
</dbReference>
<evidence type="ECO:0000256" key="3">
    <source>
        <dbReference type="RuleBase" id="RU004328"/>
    </source>
</evidence>
<dbReference type="InterPro" id="IPR036430">
    <property type="entry name" value="RNase_T2-like_sf"/>
</dbReference>
<accession>A0AAV7HBX9</accession>
<dbReference type="GO" id="GO:0033897">
    <property type="term" value="F:ribonuclease T2 activity"/>
    <property type="evidence" value="ECO:0007669"/>
    <property type="project" value="InterPro"/>
</dbReference>
<dbReference type="SUPFAM" id="SSF55895">
    <property type="entry name" value="Ribonuclease Rh-like"/>
    <property type="match status" value="1"/>
</dbReference>
<feature type="transmembrane region" description="Helical" evidence="4">
    <location>
        <begin position="257"/>
        <end position="279"/>
    </location>
</feature>
<keyword evidence="4" id="KW-0472">Membrane</keyword>
<reference evidence="5 6" key="1">
    <citation type="journal article" date="2021" name="J. Hered.">
        <title>A chromosome-level genome assembly of the parasitoid wasp, Cotesia glomerata (Hymenoptera: Braconidae).</title>
        <authorList>
            <person name="Pinto B.J."/>
            <person name="Weis J.J."/>
            <person name="Gamble T."/>
            <person name="Ode P.J."/>
            <person name="Paul R."/>
            <person name="Zaspel J.M."/>
        </authorList>
    </citation>
    <scope>NUCLEOTIDE SEQUENCE [LARGE SCALE GENOMIC DNA]</scope>
    <source>
        <strain evidence="5">CgM1</strain>
    </source>
</reference>
<dbReference type="GO" id="GO:0003723">
    <property type="term" value="F:RNA binding"/>
    <property type="evidence" value="ECO:0007669"/>
    <property type="project" value="InterPro"/>
</dbReference>
<dbReference type="GO" id="GO:0006401">
    <property type="term" value="P:RNA catabolic process"/>
    <property type="evidence" value="ECO:0007669"/>
    <property type="project" value="TreeGrafter"/>
</dbReference>
<comment type="caution">
    <text evidence="5">The sequence shown here is derived from an EMBL/GenBank/DDBJ whole genome shotgun (WGS) entry which is preliminary data.</text>
</comment>
<evidence type="ECO:0000313" key="5">
    <source>
        <dbReference type="EMBL" id="KAH0534644.1"/>
    </source>
</evidence>
<evidence type="ECO:0000256" key="1">
    <source>
        <dbReference type="ARBA" id="ARBA00007469"/>
    </source>
</evidence>
<dbReference type="Pfam" id="PF00445">
    <property type="entry name" value="Ribonuclease_T2"/>
    <property type="match status" value="1"/>
</dbReference>
<comment type="similarity">
    <text evidence="1 3">Belongs to the RNase T2 family.</text>
</comment>